<accession>A0A1G4JTT6</accession>
<dbReference type="GO" id="GO:0043007">
    <property type="term" value="P:maintenance of rDNA"/>
    <property type="evidence" value="ECO:0007669"/>
    <property type="project" value="EnsemblFungi"/>
</dbReference>
<evidence type="ECO:0000313" key="13">
    <source>
        <dbReference type="Proteomes" id="UP000190274"/>
    </source>
</evidence>
<keyword evidence="13" id="KW-1185">Reference proteome</keyword>
<evidence type="ECO:0000256" key="7">
    <source>
        <dbReference type="SAM" id="Coils"/>
    </source>
</evidence>
<evidence type="ECO:0000256" key="6">
    <source>
        <dbReference type="ARBA" id="ARBA00023242"/>
    </source>
</evidence>
<dbReference type="Gene3D" id="1.10.10.1180">
    <property type="entry name" value="MAN1, winged-helix domain"/>
    <property type="match status" value="1"/>
</dbReference>
<feature type="region of interest" description="Disordered" evidence="8">
    <location>
        <begin position="56"/>
        <end position="192"/>
    </location>
</feature>
<dbReference type="Pfam" id="PF09402">
    <property type="entry name" value="MSC"/>
    <property type="match status" value="1"/>
</dbReference>
<keyword evidence="7" id="KW-0175">Coiled coil</keyword>
<evidence type="ECO:0000256" key="4">
    <source>
        <dbReference type="ARBA" id="ARBA00022989"/>
    </source>
</evidence>
<dbReference type="Pfam" id="PF12949">
    <property type="entry name" value="HeH"/>
    <property type="match status" value="1"/>
</dbReference>
<keyword evidence="3 9" id="KW-0812">Transmembrane</keyword>
<evidence type="ECO:0000256" key="9">
    <source>
        <dbReference type="SAM" id="Phobius"/>
    </source>
</evidence>
<feature type="compositionally biased region" description="Basic and acidic residues" evidence="8">
    <location>
        <begin position="236"/>
        <end position="245"/>
    </location>
</feature>
<keyword evidence="5 9" id="KW-0472">Membrane</keyword>
<keyword evidence="2" id="KW-0597">Phosphoprotein</keyword>
<dbReference type="STRING" id="1266660.A0A1G4JTT6"/>
<feature type="compositionally biased region" description="Low complexity" evidence="8">
    <location>
        <begin position="274"/>
        <end position="292"/>
    </location>
</feature>
<dbReference type="GO" id="GO:0034399">
    <property type="term" value="C:nuclear periphery"/>
    <property type="evidence" value="ECO:0007669"/>
    <property type="project" value="TreeGrafter"/>
</dbReference>
<dbReference type="Proteomes" id="UP000190274">
    <property type="component" value="Chromosome G"/>
</dbReference>
<evidence type="ECO:0000256" key="1">
    <source>
        <dbReference type="ARBA" id="ARBA00004540"/>
    </source>
</evidence>
<feature type="coiled-coil region" evidence="7">
    <location>
        <begin position="729"/>
        <end position="763"/>
    </location>
</feature>
<evidence type="ECO:0000259" key="10">
    <source>
        <dbReference type="Pfam" id="PF09402"/>
    </source>
</evidence>
<feature type="compositionally biased region" description="Acidic residues" evidence="8">
    <location>
        <begin position="332"/>
        <end position="345"/>
    </location>
</feature>
<evidence type="ECO:0000256" key="2">
    <source>
        <dbReference type="ARBA" id="ARBA00022553"/>
    </source>
</evidence>
<dbReference type="InterPro" id="IPR044780">
    <property type="entry name" value="Heh2/Src1"/>
</dbReference>
<dbReference type="GO" id="GO:0003682">
    <property type="term" value="F:chromatin binding"/>
    <property type="evidence" value="ECO:0007669"/>
    <property type="project" value="InterPro"/>
</dbReference>
<evidence type="ECO:0000256" key="3">
    <source>
        <dbReference type="ARBA" id="ARBA00022692"/>
    </source>
</evidence>
<feature type="transmembrane region" description="Helical" evidence="9">
    <location>
        <begin position="660"/>
        <end position="676"/>
    </location>
</feature>
<feature type="compositionally biased region" description="Low complexity" evidence="8">
    <location>
        <begin position="74"/>
        <end position="86"/>
    </location>
</feature>
<dbReference type="PANTHER" id="PTHR47808:SF2">
    <property type="entry name" value="LEM DOMAIN-CONTAINING PROTEIN 2"/>
    <property type="match status" value="1"/>
</dbReference>
<dbReference type="InterPro" id="IPR018996">
    <property type="entry name" value="Man1/Src1-like_C"/>
</dbReference>
<feature type="region of interest" description="Disordered" evidence="8">
    <location>
        <begin position="216"/>
        <end position="345"/>
    </location>
</feature>
<dbReference type="GO" id="GO:0005637">
    <property type="term" value="C:nuclear inner membrane"/>
    <property type="evidence" value="ECO:0007669"/>
    <property type="project" value="UniProtKB-SubCell"/>
</dbReference>
<feature type="transmembrane region" description="Helical" evidence="9">
    <location>
        <begin position="411"/>
        <end position="430"/>
    </location>
</feature>
<evidence type="ECO:0000256" key="5">
    <source>
        <dbReference type="ARBA" id="ARBA00023136"/>
    </source>
</evidence>
<evidence type="ECO:0000259" key="11">
    <source>
        <dbReference type="Pfam" id="PF12949"/>
    </source>
</evidence>
<dbReference type="GO" id="GO:0005783">
    <property type="term" value="C:endoplasmic reticulum"/>
    <property type="evidence" value="ECO:0007669"/>
    <property type="project" value="TreeGrafter"/>
</dbReference>
<proteinExistence type="predicted"/>
<feature type="compositionally biased region" description="Basic and acidic residues" evidence="8">
    <location>
        <begin position="56"/>
        <end position="72"/>
    </location>
</feature>
<dbReference type="OrthoDB" id="2503928at2759"/>
<feature type="domain" description="HeH/LEM" evidence="11">
    <location>
        <begin position="12"/>
        <end position="46"/>
    </location>
</feature>
<gene>
    <name evidence="12" type="ORF">LADA_0G07932G</name>
</gene>
<reference evidence="13" key="1">
    <citation type="submission" date="2016-03" db="EMBL/GenBank/DDBJ databases">
        <authorList>
            <person name="Devillers H."/>
        </authorList>
    </citation>
    <scope>NUCLEOTIDE SEQUENCE [LARGE SCALE GENOMIC DNA]</scope>
</reference>
<dbReference type="EMBL" id="LT598457">
    <property type="protein sequence ID" value="SCU94334.1"/>
    <property type="molecule type" value="Genomic_DNA"/>
</dbReference>
<dbReference type="PANTHER" id="PTHR47808">
    <property type="entry name" value="INNER NUCLEAR MEMBRANE PROTEIN HEH2-RELATED"/>
    <property type="match status" value="1"/>
</dbReference>
<feature type="compositionally biased region" description="Low complexity" evidence="8">
    <location>
        <begin position="175"/>
        <end position="191"/>
    </location>
</feature>
<dbReference type="CDD" id="cd12935">
    <property type="entry name" value="LEM_like"/>
    <property type="match status" value="1"/>
</dbReference>
<dbReference type="InterPro" id="IPR025856">
    <property type="entry name" value="HeH/LEM_domain"/>
</dbReference>
<name>A0A1G4JTT6_9SACH</name>
<dbReference type="GO" id="GO:0000070">
    <property type="term" value="P:mitotic sister chromatid segregation"/>
    <property type="evidence" value="ECO:0007669"/>
    <property type="project" value="EnsemblFungi"/>
</dbReference>
<sequence>MEIEYLEENFEPKSVKVAQLRRILVENDVALSPGLKKAELCALFEQHIRPKRAELLREQSSEHVKDEIERATTDSSFSRDISSEDSAFSHVNDFQRKSNSSRKSSRKRKVEDTDPVSTDAPKTKKRGKRKMATPSWDSEEETSKPVGSPLVNKVRSKSPMKGSPHRSLIIDKFESSSSPSPVSTPGNVSSNADIWDFSVKRRTASPDFSKLKVSSEFAKQLAKASGNPSQTPLKAPVKESQRFSEDAESTENSFHDLPAFSHTQGNTLEEKPPSEGSTPSKGSSPSSTSKDSTPIKDNDSAAPEENVLNREDTSISEQNSDENSADIKEENETIESSEVEDNEESITLEDLDHEISEAKITTPELATADDVKRVEGMIESQSDGRSNVELGKRASLPRAPVRFVKKFSMGLWKLLFNIMIMVPILFGLWYREERLQIGYCGHEINLPTFDNANNKPWINNVERFLDQHKPKCLACPENAICYPYMKIKCKPDYVVTKSIWSLQGLFPISDYCTKDSRREKLISEVIAKSLELLRTKNGNIKCGEGQDDIESGITEADLYTIFYESRAPSINSEEFEELWSQVVEDLKNEPEITWRQLQTTRFDFGGDSDISVETNDLPEQERHFQLGGKNGIFRSSSKKYIGIRCKFEREVHQTYQKFKFVIWAVVGLLTIIKTLTHKMRAYYQRQEKIEQLTQQVIIKLQNTARASESSNSPAYLSTVQLRDVLLSDIVDLKLKNKLWKLVMKNLEQNNTNVKSTLMEVHGEIMKCWEWVGPSGG</sequence>
<organism evidence="12 13">
    <name type="scientific">Lachancea dasiensis</name>
    <dbReference type="NCBI Taxonomy" id="1072105"/>
    <lineage>
        <taxon>Eukaryota</taxon>
        <taxon>Fungi</taxon>
        <taxon>Dikarya</taxon>
        <taxon>Ascomycota</taxon>
        <taxon>Saccharomycotina</taxon>
        <taxon>Saccharomycetes</taxon>
        <taxon>Saccharomycetales</taxon>
        <taxon>Saccharomycetaceae</taxon>
        <taxon>Lachancea</taxon>
    </lineage>
</organism>
<comment type="subcellular location">
    <subcellularLocation>
        <location evidence="1">Nucleus inner membrane</location>
    </subcellularLocation>
</comment>
<evidence type="ECO:0000256" key="8">
    <source>
        <dbReference type="SAM" id="MobiDB-lite"/>
    </source>
</evidence>
<dbReference type="GO" id="GO:0071763">
    <property type="term" value="P:nuclear membrane organization"/>
    <property type="evidence" value="ECO:0007669"/>
    <property type="project" value="TreeGrafter"/>
</dbReference>
<keyword evidence="6" id="KW-0539">Nucleus</keyword>
<evidence type="ECO:0000313" key="12">
    <source>
        <dbReference type="EMBL" id="SCU94334.1"/>
    </source>
</evidence>
<protein>
    <submittedName>
        <fullName evidence="12">LADA_0G07932g1_1</fullName>
    </submittedName>
</protein>
<dbReference type="AlphaFoldDB" id="A0A1G4JTT6"/>
<dbReference type="InterPro" id="IPR041885">
    <property type="entry name" value="MAN1_winged_helix_dom"/>
</dbReference>
<dbReference type="GO" id="GO:0034087">
    <property type="term" value="P:establishment of mitotic sister chromatid cohesion"/>
    <property type="evidence" value="ECO:0007669"/>
    <property type="project" value="EnsemblFungi"/>
</dbReference>
<keyword evidence="4 9" id="KW-1133">Transmembrane helix</keyword>
<dbReference type="GO" id="GO:0070550">
    <property type="term" value="P:rDNA chromatin condensation"/>
    <property type="evidence" value="ECO:0007669"/>
    <property type="project" value="EnsemblFungi"/>
</dbReference>
<feature type="domain" description="Man1/Src1-like C-terminal" evidence="10">
    <location>
        <begin position="418"/>
        <end position="773"/>
    </location>
</feature>
<feature type="compositionally biased region" description="Basic residues" evidence="8">
    <location>
        <begin position="99"/>
        <end position="108"/>
    </location>
</feature>